<feature type="transmembrane region" description="Helical" evidence="1">
    <location>
        <begin position="363"/>
        <end position="384"/>
    </location>
</feature>
<feature type="transmembrane region" description="Helical" evidence="1">
    <location>
        <begin position="84"/>
        <end position="113"/>
    </location>
</feature>
<feature type="transmembrane region" description="Helical" evidence="1">
    <location>
        <begin position="404"/>
        <end position="423"/>
    </location>
</feature>
<dbReference type="EMBL" id="BAABBW010000006">
    <property type="protein sequence ID" value="GAA4181072.1"/>
    <property type="molecule type" value="Genomic_DNA"/>
</dbReference>
<feature type="transmembrane region" description="Helical" evidence="1">
    <location>
        <begin position="208"/>
        <end position="234"/>
    </location>
</feature>
<evidence type="ECO:0000313" key="3">
    <source>
        <dbReference type="Proteomes" id="UP001501079"/>
    </source>
</evidence>
<feature type="transmembrane region" description="Helical" evidence="1">
    <location>
        <begin position="141"/>
        <end position="163"/>
    </location>
</feature>
<keyword evidence="1" id="KW-0472">Membrane</keyword>
<evidence type="ECO:0000256" key="1">
    <source>
        <dbReference type="SAM" id="Phobius"/>
    </source>
</evidence>
<sequence length="679" mass="74040">MPRDAGLEYSIAMLSTVRSRTISPVTNDTAARPSLRDWFLTGMTDIRGTQVGPHGSESEKPASWWRVMCLTGVDYFSTLGYQPAIAALAAGLIAPFATIVLVLLTLCCALPVYRRVARESFKGSGSIAMLERTLPYWWGKLLVLALLGFAATDFMITMTLSAADASAHALENPLTPHWFSGTGWQIGVTLFLLALLAVVFLRGFREAIGIAVVLVAVYLALNAVVIVVAFLHIGAQPVVVHDWWSAMFRQNGNWAQIIGISLLVFPKLALGMSGFETGVAVMPQIKGGPHDTPKLPMGRIRGTKRLLGTAAAIMSAFLITSSITTTLLIPQKDFQAGGPANGRALAYLAHEYLGSAFGSFYDLSTILILWFAGASAMAGLLNLVPRYLPRYGMAPQWASAVRPLVVVFALIAFLITIVFRANVDAQGGAYATGVLVLMVSAAFAVTVSAFRHKQRKRIWAFGFVTVAFLYSTVVNVIERPDGVRIAALFILAILVISLVSRAKRSFELRASSVTFDPVAEAWLQEEADDESGVIRIVAHEPGPDTKDEYSGKSKSERYFSHIPQGARLLFIEVLPKPRTQEDSSDFVEQLVVRGIEKHGYRVLQLESISVPNAIAAVLLEIRDQTGIVPNVYFQWNEGNPISNMARFLLDGTGEIAPVTREVLREAEKNPKRRPIVHVS</sequence>
<feature type="transmembrane region" description="Helical" evidence="1">
    <location>
        <begin position="183"/>
        <end position="201"/>
    </location>
</feature>
<feature type="transmembrane region" description="Helical" evidence="1">
    <location>
        <begin position="458"/>
        <end position="477"/>
    </location>
</feature>
<feature type="transmembrane region" description="Helical" evidence="1">
    <location>
        <begin position="306"/>
        <end position="329"/>
    </location>
</feature>
<reference evidence="3" key="1">
    <citation type="journal article" date="2019" name="Int. J. Syst. Evol. Microbiol.">
        <title>The Global Catalogue of Microorganisms (GCM) 10K type strain sequencing project: providing services to taxonomists for standard genome sequencing and annotation.</title>
        <authorList>
            <consortium name="The Broad Institute Genomics Platform"/>
            <consortium name="The Broad Institute Genome Sequencing Center for Infectious Disease"/>
            <person name="Wu L."/>
            <person name="Ma J."/>
        </authorList>
    </citation>
    <scope>NUCLEOTIDE SEQUENCE [LARGE SCALE GENOMIC DNA]</scope>
    <source>
        <strain evidence="3">JCM 17591</strain>
    </source>
</reference>
<keyword evidence="3" id="KW-1185">Reference proteome</keyword>
<dbReference type="Proteomes" id="UP001501079">
    <property type="component" value="Unassembled WGS sequence"/>
</dbReference>
<keyword evidence="1" id="KW-0812">Transmembrane</keyword>
<dbReference type="Gene3D" id="1.20.1740.10">
    <property type="entry name" value="Amino acid/polyamine transporter I"/>
    <property type="match status" value="1"/>
</dbReference>
<keyword evidence="1" id="KW-1133">Transmembrane helix</keyword>
<evidence type="ECO:0000313" key="2">
    <source>
        <dbReference type="EMBL" id="GAA4181072.1"/>
    </source>
</evidence>
<protein>
    <submittedName>
        <fullName evidence="2">APC family permease</fullName>
    </submittedName>
</protein>
<organism evidence="2 3">
    <name type="scientific">Gryllotalpicola koreensis</name>
    <dbReference type="NCBI Taxonomy" id="993086"/>
    <lineage>
        <taxon>Bacteria</taxon>
        <taxon>Bacillati</taxon>
        <taxon>Actinomycetota</taxon>
        <taxon>Actinomycetes</taxon>
        <taxon>Micrococcales</taxon>
        <taxon>Microbacteriaceae</taxon>
        <taxon>Gryllotalpicola</taxon>
    </lineage>
</organism>
<name>A0ABP8ABA8_9MICO</name>
<proteinExistence type="predicted"/>
<gene>
    <name evidence="2" type="ORF">GCM10022287_35810</name>
</gene>
<feature type="transmembrane region" description="Helical" evidence="1">
    <location>
        <begin position="429"/>
        <end position="451"/>
    </location>
</feature>
<accession>A0ABP8ABA8</accession>
<feature type="transmembrane region" description="Helical" evidence="1">
    <location>
        <begin position="254"/>
        <end position="275"/>
    </location>
</feature>
<feature type="transmembrane region" description="Helical" evidence="1">
    <location>
        <begin position="483"/>
        <end position="500"/>
    </location>
</feature>
<comment type="caution">
    <text evidence="2">The sequence shown here is derived from an EMBL/GenBank/DDBJ whole genome shotgun (WGS) entry which is preliminary data.</text>
</comment>